<proteinExistence type="predicted"/>
<keyword evidence="3" id="KW-1185">Reference proteome</keyword>
<dbReference type="InterPro" id="IPR003741">
    <property type="entry name" value="LUD_dom"/>
</dbReference>
<evidence type="ECO:0000313" key="2">
    <source>
        <dbReference type="EMBL" id="TLD96878.1"/>
    </source>
</evidence>
<dbReference type="Gene3D" id="3.40.50.10420">
    <property type="entry name" value="NagB/RpiA/CoA transferase-like"/>
    <property type="match status" value="1"/>
</dbReference>
<dbReference type="AlphaFoldDB" id="A0A4U8TCA9"/>
<feature type="domain" description="LUD" evidence="1">
    <location>
        <begin position="39"/>
        <end position="225"/>
    </location>
</feature>
<name>A0A4U8TCA9_9HELI</name>
<sequence>MSKQAILNNVKASLRANALQKATSHYTNPLKSTNQDKIQEYITFQSANKAQVIESSQTTLLADIQKVLFEANARKILYNLDVQESVDIHTLSQGVQAYADSINTESMAFIAYDTSIDKAREELFEIDTSIVCARCGVANLGVIGIASHKNAPRLSSLITRTCVVLLKKDDIVSNFFEGVQVLKAQGTNGALPSNMIFIAGPSRTADIELKTVFGVHGSVKSYIILY</sequence>
<reference evidence="2 3" key="1">
    <citation type="journal article" date="2014" name="Genome Announc.">
        <title>Draft genome sequences of eight enterohepatic helicobacter species isolated from both laboratory and wild rodents.</title>
        <authorList>
            <person name="Sheh A."/>
            <person name="Shen Z."/>
            <person name="Fox J.G."/>
        </authorList>
    </citation>
    <scope>NUCLEOTIDE SEQUENCE [LARGE SCALE GENOMIC DNA]</scope>
    <source>
        <strain evidence="2 3">MIT 09-6949</strain>
    </source>
</reference>
<organism evidence="2 3">
    <name type="scientific">Helicobacter jaachi</name>
    <dbReference type="NCBI Taxonomy" id="1677920"/>
    <lineage>
        <taxon>Bacteria</taxon>
        <taxon>Pseudomonadati</taxon>
        <taxon>Campylobacterota</taxon>
        <taxon>Epsilonproteobacteria</taxon>
        <taxon>Campylobacterales</taxon>
        <taxon>Helicobacteraceae</taxon>
        <taxon>Helicobacter</taxon>
    </lineage>
</organism>
<dbReference type="PANTHER" id="PTHR43682">
    <property type="entry name" value="LACTATE UTILIZATION PROTEIN C"/>
    <property type="match status" value="1"/>
</dbReference>
<dbReference type="SUPFAM" id="SSF100950">
    <property type="entry name" value="NagB/RpiA/CoA transferase-like"/>
    <property type="match status" value="1"/>
</dbReference>
<dbReference type="PANTHER" id="PTHR43682:SF1">
    <property type="entry name" value="LACTATE UTILIZATION PROTEIN C"/>
    <property type="match status" value="1"/>
</dbReference>
<accession>A0A4U8TCA9</accession>
<dbReference type="RefSeq" id="WP_034352255.1">
    <property type="nucleotide sequence ID" value="NZ_JRPR02000002.1"/>
</dbReference>
<dbReference type="Proteomes" id="UP000029733">
    <property type="component" value="Unassembled WGS sequence"/>
</dbReference>
<comment type="caution">
    <text evidence="2">The sequence shown here is derived from an EMBL/GenBank/DDBJ whole genome shotgun (WGS) entry which is preliminary data.</text>
</comment>
<dbReference type="InterPro" id="IPR037171">
    <property type="entry name" value="NagB/RpiA_transferase-like"/>
</dbReference>
<gene>
    <name evidence="2" type="ORF">LS71_004615</name>
</gene>
<dbReference type="EMBL" id="JRPR02000002">
    <property type="protein sequence ID" value="TLD96878.1"/>
    <property type="molecule type" value="Genomic_DNA"/>
</dbReference>
<protein>
    <submittedName>
        <fullName evidence="2">Lactate utilization protein C</fullName>
    </submittedName>
</protein>
<dbReference type="OrthoDB" id="9794187at2"/>
<dbReference type="STRING" id="1677920.LS71_00555"/>
<dbReference type="Pfam" id="PF02589">
    <property type="entry name" value="LUD_dom"/>
    <property type="match status" value="1"/>
</dbReference>
<dbReference type="InterPro" id="IPR024185">
    <property type="entry name" value="FTHF_cligase-like_sf"/>
</dbReference>
<evidence type="ECO:0000259" key="1">
    <source>
        <dbReference type="Pfam" id="PF02589"/>
    </source>
</evidence>
<evidence type="ECO:0000313" key="3">
    <source>
        <dbReference type="Proteomes" id="UP000029733"/>
    </source>
</evidence>